<organism evidence="2 3">
    <name type="scientific">Nakamurella flava</name>
    <dbReference type="NCBI Taxonomy" id="2576308"/>
    <lineage>
        <taxon>Bacteria</taxon>
        <taxon>Bacillati</taxon>
        <taxon>Actinomycetota</taxon>
        <taxon>Actinomycetes</taxon>
        <taxon>Nakamurellales</taxon>
        <taxon>Nakamurellaceae</taxon>
        <taxon>Nakamurella</taxon>
    </lineage>
</organism>
<dbReference type="Gene3D" id="3.40.50.720">
    <property type="entry name" value="NAD(P)-binding Rossmann-like Domain"/>
    <property type="match status" value="1"/>
</dbReference>
<dbReference type="OrthoDB" id="9777844at2"/>
<sequence length="432" mass="45413">MGYTKRLLERQEQTGRPVRVGLAGAGQMGTGFVAQVQRIPGLEIGAIADVDPNRVVAAYKTVGIDPEADGGQRHAVLDDAAALATADVDMVVDATGVPEVGAIMSLAALRAGKHVGLLNVECDVTVGWLLAAVARHYGVIYTLCRGDEPAEAVRLVEFARDLAFEVVCAGKGKNNPLNPTATPESLQAEAVSKGMNPKMLCSFVDGSKAMIEMVALANGADLQVTKRGMNGPPATVPTLADVFKPEADGGILPGSGYVDYCTGPVAPGVFVIVKAEDEVVHEEMSYLKMGPGPYFALYRPYHLASIEAPLSIGEAVLHNQASIVPIAWNGEVGAAAKRDLVPGDRLDGIGGTTVYGMAERADVFAAEGLLPLGLVGGARVVRPVAQGELLTYADVEWDRPSVINQLRALQDKQIAEGWSDERVVAEIDAVLQ</sequence>
<name>A0A4U6QJ40_9ACTN</name>
<dbReference type="RefSeq" id="WP_137447471.1">
    <property type="nucleotide sequence ID" value="NZ_SZZH01000001.1"/>
</dbReference>
<dbReference type="Pfam" id="PF08666">
    <property type="entry name" value="SAF"/>
    <property type="match status" value="1"/>
</dbReference>
<protein>
    <submittedName>
        <fullName evidence="2">Oxidoreductase</fullName>
    </submittedName>
</protein>
<accession>A0A4U6QJ40</accession>
<dbReference type="Pfam" id="PF21135">
    <property type="entry name" value="DRL_cat"/>
    <property type="match status" value="1"/>
</dbReference>
<gene>
    <name evidence="2" type="ORF">FDO65_00045</name>
</gene>
<dbReference type="SMART" id="SM00858">
    <property type="entry name" value="SAF"/>
    <property type="match status" value="1"/>
</dbReference>
<dbReference type="AlphaFoldDB" id="A0A4U6QJ40"/>
<reference evidence="2 3" key="1">
    <citation type="submission" date="2019-05" db="EMBL/GenBank/DDBJ databases">
        <title>Nakamurella sp. N5BH11, whole genome shotgun sequence.</title>
        <authorList>
            <person name="Tuo L."/>
        </authorList>
    </citation>
    <scope>NUCLEOTIDE SEQUENCE [LARGE SCALE GENOMIC DNA]</scope>
    <source>
        <strain evidence="2 3">N5BH11</strain>
    </source>
</reference>
<keyword evidence="3" id="KW-1185">Reference proteome</keyword>
<feature type="domain" description="SAF" evidence="1">
    <location>
        <begin position="331"/>
        <end position="396"/>
    </location>
</feature>
<dbReference type="SUPFAM" id="SSF51735">
    <property type="entry name" value="NAD(P)-binding Rossmann-fold domains"/>
    <property type="match status" value="1"/>
</dbReference>
<evidence type="ECO:0000259" key="1">
    <source>
        <dbReference type="SMART" id="SM00858"/>
    </source>
</evidence>
<dbReference type="InterPro" id="IPR036291">
    <property type="entry name" value="NAD(P)-bd_dom_sf"/>
</dbReference>
<dbReference type="PANTHER" id="PTHR37850">
    <property type="entry name" value="STRU PROTEIN"/>
    <property type="match status" value="1"/>
</dbReference>
<proteinExistence type="predicted"/>
<dbReference type="Proteomes" id="UP000306985">
    <property type="component" value="Unassembled WGS sequence"/>
</dbReference>
<dbReference type="CDD" id="cd11616">
    <property type="entry name" value="SAF_DH_OX_like"/>
    <property type="match status" value="1"/>
</dbReference>
<comment type="caution">
    <text evidence="2">The sequence shown here is derived from an EMBL/GenBank/DDBJ whole genome shotgun (WGS) entry which is preliminary data.</text>
</comment>
<evidence type="ECO:0000313" key="3">
    <source>
        <dbReference type="Proteomes" id="UP000306985"/>
    </source>
</evidence>
<dbReference type="EMBL" id="SZZH01000001">
    <property type="protein sequence ID" value="TKV60169.1"/>
    <property type="molecule type" value="Genomic_DNA"/>
</dbReference>
<dbReference type="InterPro" id="IPR013974">
    <property type="entry name" value="SAF"/>
</dbReference>
<evidence type="ECO:0000313" key="2">
    <source>
        <dbReference type="EMBL" id="TKV60169.1"/>
    </source>
</evidence>
<dbReference type="PANTHER" id="PTHR37850:SF2">
    <property type="entry name" value="SAF DOMAIN PROTEIN"/>
    <property type="match status" value="1"/>
</dbReference>
<dbReference type="InterPro" id="IPR048423">
    <property type="entry name" value="DRL_cat"/>
</dbReference>